<dbReference type="HAMAP" id="MF_00528">
    <property type="entry name" value="Maf"/>
    <property type="match status" value="1"/>
</dbReference>
<accession>A0A1F5NUY5</accession>
<evidence type="ECO:0000256" key="2">
    <source>
        <dbReference type="HAMAP-Rule" id="MF_00528"/>
    </source>
</evidence>
<dbReference type="SUPFAM" id="SSF52972">
    <property type="entry name" value="ITPase-like"/>
    <property type="match status" value="1"/>
</dbReference>
<gene>
    <name evidence="3" type="ORF">A2720_01300</name>
</gene>
<comment type="catalytic activity">
    <reaction evidence="2">
        <text>a ribonucleoside 5'-triphosphate + H2O = a ribonucleoside 5'-phosphate + diphosphate + H(+)</text>
        <dbReference type="Rhea" id="RHEA:23996"/>
        <dbReference type="ChEBI" id="CHEBI:15377"/>
        <dbReference type="ChEBI" id="CHEBI:15378"/>
        <dbReference type="ChEBI" id="CHEBI:33019"/>
        <dbReference type="ChEBI" id="CHEBI:58043"/>
        <dbReference type="ChEBI" id="CHEBI:61557"/>
        <dbReference type="EC" id="3.6.1.9"/>
    </reaction>
</comment>
<dbReference type="Pfam" id="PF02545">
    <property type="entry name" value="Maf"/>
    <property type="match status" value="1"/>
</dbReference>
<dbReference type="STRING" id="1817825.A2720_01300"/>
<evidence type="ECO:0000313" key="3">
    <source>
        <dbReference type="EMBL" id="OGE81160.1"/>
    </source>
</evidence>
<keyword evidence="2" id="KW-0546">Nucleotide metabolism</keyword>
<evidence type="ECO:0000313" key="4">
    <source>
        <dbReference type="Proteomes" id="UP000178892"/>
    </source>
</evidence>
<proteinExistence type="inferred from homology"/>
<reference evidence="3 4" key="1">
    <citation type="journal article" date="2016" name="Nat. Commun.">
        <title>Thousands of microbial genomes shed light on interconnected biogeochemical processes in an aquifer system.</title>
        <authorList>
            <person name="Anantharaman K."/>
            <person name="Brown C.T."/>
            <person name="Hug L.A."/>
            <person name="Sharon I."/>
            <person name="Castelle C.J."/>
            <person name="Probst A.J."/>
            <person name="Thomas B.C."/>
            <person name="Singh A."/>
            <person name="Wilkins M.J."/>
            <person name="Karaoz U."/>
            <person name="Brodie E.L."/>
            <person name="Williams K.H."/>
            <person name="Hubbard S.S."/>
            <person name="Banfield J.F."/>
        </authorList>
    </citation>
    <scope>NUCLEOTIDE SEQUENCE [LARGE SCALE GENOMIC DNA]</scope>
</reference>
<comment type="subcellular location">
    <subcellularLocation>
        <location evidence="2">Cytoplasm</location>
    </subcellularLocation>
</comment>
<comment type="catalytic activity">
    <reaction evidence="2">
        <text>a 2'-deoxyribonucleoside 5'-triphosphate + H2O = a 2'-deoxyribonucleoside 5'-phosphate + diphosphate + H(+)</text>
        <dbReference type="Rhea" id="RHEA:44644"/>
        <dbReference type="ChEBI" id="CHEBI:15377"/>
        <dbReference type="ChEBI" id="CHEBI:15378"/>
        <dbReference type="ChEBI" id="CHEBI:33019"/>
        <dbReference type="ChEBI" id="CHEBI:61560"/>
        <dbReference type="ChEBI" id="CHEBI:65317"/>
        <dbReference type="EC" id="3.6.1.9"/>
    </reaction>
</comment>
<dbReference type="PANTHER" id="PTHR43213">
    <property type="entry name" value="BIFUNCTIONAL DTTP/UTP PYROPHOSPHATASE/METHYLTRANSFERASE PROTEIN-RELATED"/>
    <property type="match status" value="1"/>
</dbReference>
<dbReference type="GO" id="GO:0005737">
    <property type="term" value="C:cytoplasm"/>
    <property type="evidence" value="ECO:0007669"/>
    <property type="project" value="UniProtKB-SubCell"/>
</dbReference>
<dbReference type="EC" id="3.6.1.9" evidence="2"/>
<comment type="function">
    <text evidence="2">Nucleoside triphosphate pyrophosphatase. May have a dual role in cell division arrest and in preventing the incorporation of modified nucleotides into cellular nucleic acids.</text>
</comment>
<dbReference type="PANTHER" id="PTHR43213:SF4">
    <property type="entry name" value="7-METHYL-GTP PYROPHOSPHATASE"/>
    <property type="match status" value="1"/>
</dbReference>
<protein>
    <recommendedName>
        <fullName evidence="2">Nucleoside triphosphate pyrophosphatase</fullName>
        <ecNumber evidence="2">3.6.1.9</ecNumber>
    </recommendedName>
    <alternativeName>
        <fullName evidence="2">Nucleotide pyrophosphatase</fullName>
        <shortName evidence="2">Nucleotide PPase</shortName>
    </alternativeName>
</protein>
<keyword evidence="1 2" id="KW-0378">Hydrolase</keyword>
<comment type="similarity">
    <text evidence="2">Belongs to the Maf family.</text>
</comment>
<dbReference type="InterPro" id="IPR029001">
    <property type="entry name" value="ITPase-like_fam"/>
</dbReference>
<dbReference type="NCBIfam" id="TIGR00172">
    <property type="entry name" value="maf"/>
    <property type="match status" value="1"/>
</dbReference>
<dbReference type="EMBL" id="MFEL01000010">
    <property type="protein sequence ID" value="OGE81160.1"/>
    <property type="molecule type" value="Genomic_DNA"/>
</dbReference>
<comment type="cofactor">
    <cofactor evidence="2">
        <name>a divalent metal cation</name>
        <dbReference type="ChEBI" id="CHEBI:60240"/>
    </cofactor>
</comment>
<evidence type="ECO:0000256" key="1">
    <source>
        <dbReference type="ARBA" id="ARBA00022801"/>
    </source>
</evidence>
<comment type="caution">
    <text evidence="2">Lacks conserved residue(s) required for the propagation of feature annotation.</text>
</comment>
<keyword evidence="2" id="KW-0963">Cytoplasm</keyword>
<organism evidence="3 4">
    <name type="scientific">Candidatus Doudnabacteria bacterium RIFCSPHIGHO2_01_FULL_46_24</name>
    <dbReference type="NCBI Taxonomy" id="1817825"/>
    <lineage>
        <taxon>Bacteria</taxon>
        <taxon>Candidatus Doudnaibacteriota</taxon>
    </lineage>
</organism>
<feature type="active site" description="Proton acceptor" evidence="2">
    <location>
        <position position="69"/>
    </location>
</feature>
<sequence length="188" mass="20950">MKIVLGSASKRRRQILLEMGYKFEVMTADIDEKAIRHENPNQMVLDIANAKADALIPKLDHDTLLVTADLIVVFEGKVLEKPATKQEAREVLQDFGDRPAKTVCAVVITNTATGRRVSGVDIATVWFKPFDENLFKNFVDTPEALEHAGSFAAETEIFQPYVKKIEGTIDSIAGLPKDLVRELIEKVK</sequence>
<dbReference type="InterPro" id="IPR003697">
    <property type="entry name" value="Maf-like"/>
</dbReference>
<dbReference type="PIRSF" id="PIRSF006305">
    <property type="entry name" value="Maf"/>
    <property type="match status" value="1"/>
</dbReference>
<name>A0A1F5NUY5_9BACT</name>
<dbReference type="Gene3D" id="3.90.950.10">
    <property type="match status" value="1"/>
</dbReference>
<dbReference type="Proteomes" id="UP000178892">
    <property type="component" value="Unassembled WGS sequence"/>
</dbReference>
<dbReference type="GO" id="GO:0047429">
    <property type="term" value="F:nucleoside triphosphate diphosphatase activity"/>
    <property type="evidence" value="ECO:0007669"/>
    <property type="project" value="UniProtKB-EC"/>
</dbReference>
<dbReference type="AlphaFoldDB" id="A0A1F5NUY5"/>
<dbReference type="GO" id="GO:0009117">
    <property type="term" value="P:nucleotide metabolic process"/>
    <property type="evidence" value="ECO:0007669"/>
    <property type="project" value="UniProtKB-KW"/>
</dbReference>
<comment type="caution">
    <text evidence="3">The sequence shown here is derived from an EMBL/GenBank/DDBJ whole genome shotgun (WGS) entry which is preliminary data.</text>
</comment>